<dbReference type="PRINTS" id="PR00377">
    <property type="entry name" value="IMPHPHTASES"/>
</dbReference>
<dbReference type="SUPFAM" id="SSF56655">
    <property type="entry name" value="Carbohydrate phosphatase"/>
    <property type="match status" value="1"/>
</dbReference>
<dbReference type="CDD" id="cd01638">
    <property type="entry name" value="CysQ"/>
    <property type="match status" value="1"/>
</dbReference>
<feature type="binding site" evidence="4">
    <location>
        <position position="208"/>
    </location>
    <ligand>
        <name>Mg(2+)</name>
        <dbReference type="ChEBI" id="CHEBI:18420"/>
        <label>1</label>
        <note>catalytic</note>
    </ligand>
</feature>
<dbReference type="GO" id="GO:0006020">
    <property type="term" value="P:inositol metabolic process"/>
    <property type="evidence" value="ECO:0007669"/>
    <property type="project" value="TreeGrafter"/>
</dbReference>
<evidence type="ECO:0000256" key="4">
    <source>
        <dbReference type="PIRSR" id="PIRSR600760-2"/>
    </source>
</evidence>
<dbReference type="Pfam" id="PF00459">
    <property type="entry name" value="Inositol_P"/>
    <property type="match status" value="1"/>
</dbReference>
<dbReference type="STRING" id="336292.SAMN05660710_01063"/>
<dbReference type="GO" id="GO:0007165">
    <property type="term" value="P:signal transduction"/>
    <property type="evidence" value="ECO:0007669"/>
    <property type="project" value="TreeGrafter"/>
</dbReference>
<dbReference type="Gene3D" id="3.30.540.10">
    <property type="entry name" value="Fructose-1,6-Bisphosphatase, subunit A, domain 1"/>
    <property type="match status" value="1"/>
</dbReference>
<dbReference type="Gene3D" id="3.40.190.80">
    <property type="match status" value="1"/>
</dbReference>
<keyword evidence="2 4" id="KW-0479">Metal-binding</keyword>
<accession>A0A1G5EGJ7</accession>
<dbReference type="AlphaFoldDB" id="A0A1G5EGJ7"/>
<keyword evidence="3 4" id="KW-0460">Magnesium</keyword>
<feature type="binding site" evidence="4">
    <location>
        <position position="90"/>
    </location>
    <ligand>
        <name>Mg(2+)</name>
        <dbReference type="ChEBI" id="CHEBI:18420"/>
        <label>2</label>
    </ligand>
</feature>
<dbReference type="OrthoDB" id="9785695at2"/>
<dbReference type="InterPro" id="IPR000760">
    <property type="entry name" value="Inositol_monophosphatase-like"/>
</dbReference>
<dbReference type="RefSeq" id="WP_090741019.1">
    <property type="nucleotide sequence ID" value="NZ_FMVT01000003.1"/>
</dbReference>
<reference evidence="5 6" key="1">
    <citation type="submission" date="2016-10" db="EMBL/GenBank/DDBJ databases">
        <authorList>
            <person name="de Groot N.N."/>
        </authorList>
    </citation>
    <scope>NUCLEOTIDE SEQUENCE [LARGE SCALE GENOMIC DNA]</scope>
    <source>
        <strain evidence="5 6">CGMCC 1.8925</strain>
    </source>
</reference>
<dbReference type="InterPro" id="IPR020550">
    <property type="entry name" value="Inositol_monophosphatase_CS"/>
</dbReference>
<dbReference type="PANTHER" id="PTHR20854">
    <property type="entry name" value="INOSITOL MONOPHOSPHATASE"/>
    <property type="match status" value="1"/>
</dbReference>
<evidence type="ECO:0000256" key="3">
    <source>
        <dbReference type="ARBA" id="ARBA00022842"/>
    </source>
</evidence>
<comment type="similarity">
    <text evidence="1">Belongs to the inositol monophosphatase superfamily.</text>
</comment>
<evidence type="ECO:0000256" key="1">
    <source>
        <dbReference type="ARBA" id="ARBA00009759"/>
    </source>
</evidence>
<feature type="binding site" evidence="4">
    <location>
        <position position="87"/>
    </location>
    <ligand>
        <name>Mg(2+)</name>
        <dbReference type="ChEBI" id="CHEBI:18420"/>
        <label>1</label>
        <note>catalytic</note>
    </ligand>
</feature>
<dbReference type="Proteomes" id="UP000199502">
    <property type="component" value="Unassembled WGS sequence"/>
</dbReference>
<dbReference type="GO" id="GO:0008934">
    <property type="term" value="F:inositol monophosphate 1-phosphatase activity"/>
    <property type="evidence" value="ECO:0007669"/>
    <property type="project" value="TreeGrafter"/>
</dbReference>
<proteinExistence type="inferred from homology"/>
<keyword evidence="6" id="KW-1185">Reference proteome</keyword>
<dbReference type="GO" id="GO:0046872">
    <property type="term" value="F:metal ion binding"/>
    <property type="evidence" value="ECO:0007669"/>
    <property type="project" value="UniProtKB-KW"/>
</dbReference>
<dbReference type="EMBL" id="FMVT01000003">
    <property type="protein sequence ID" value="SCY25568.1"/>
    <property type="molecule type" value="Genomic_DNA"/>
</dbReference>
<comment type="cofactor">
    <cofactor evidence="4">
        <name>Mg(2+)</name>
        <dbReference type="ChEBI" id="CHEBI:18420"/>
    </cofactor>
</comment>
<evidence type="ECO:0000313" key="6">
    <source>
        <dbReference type="Proteomes" id="UP000199502"/>
    </source>
</evidence>
<name>A0A1G5EGJ7_9RHOB</name>
<organism evidence="5 6">
    <name type="scientific">Paracoccus tibetensis</name>
    <dbReference type="NCBI Taxonomy" id="336292"/>
    <lineage>
        <taxon>Bacteria</taxon>
        <taxon>Pseudomonadati</taxon>
        <taxon>Pseudomonadota</taxon>
        <taxon>Alphaproteobacteria</taxon>
        <taxon>Rhodobacterales</taxon>
        <taxon>Paracoccaceae</taxon>
        <taxon>Paracoccus</taxon>
    </lineage>
</organism>
<dbReference type="PANTHER" id="PTHR20854:SF4">
    <property type="entry name" value="INOSITOL-1-MONOPHOSPHATASE-RELATED"/>
    <property type="match status" value="1"/>
</dbReference>
<gene>
    <name evidence="5" type="ORF">SAMN05660710_01063</name>
</gene>
<evidence type="ECO:0000256" key="2">
    <source>
        <dbReference type="ARBA" id="ARBA00022723"/>
    </source>
</evidence>
<feature type="binding site" evidence="4">
    <location>
        <position position="89"/>
    </location>
    <ligand>
        <name>Mg(2+)</name>
        <dbReference type="ChEBI" id="CHEBI:18420"/>
        <label>1</label>
        <note>catalytic</note>
    </ligand>
</feature>
<evidence type="ECO:0000313" key="5">
    <source>
        <dbReference type="EMBL" id="SCY25568.1"/>
    </source>
</evidence>
<feature type="binding site" evidence="4">
    <location>
        <position position="69"/>
    </location>
    <ligand>
        <name>Mg(2+)</name>
        <dbReference type="ChEBI" id="CHEBI:18420"/>
        <label>1</label>
        <note>catalytic</note>
    </ligand>
</feature>
<sequence length="260" mass="27930">MPAPEDDLKLLTEAAEDAGAIAMRYWRRDPKAWDKGGDAGPVTEADLAVNDALQARLAAARPDYGWLSEESEADAARLDAYRCFIIDPIDGTRAFIDGQDSFSHSLAVAEGDRIVAAVVHLPARKLTYTATAGGPALLNGRPIAPTDAPLGGARVLTYRAAFEPHHWKGGHVPPIRREFRSSLAWRLCLVAEGQFDAALSLRAAWEWDIAAGSLIAERAGALATERGGGRMRFNSARAMVEGMLVAGPRLHGQLLDALAR</sequence>
<dbReference type="PROSITE" id="PS00630">
    <property type="entry name" value="IMP_2"/>
    <property type="match status" value="1"/>
</dbReference>
<protein>
    <submittedName>
        <fullName evidence="5">Myo-inositol-1(Or 4)-monophosphatase</fullName>
    </submittedName>
</protein>
<dbReference type="GO" id="GO:0046854">
    <property type="term" value="P:phosphatidylinositol phosphate biosynthetic process"/>
    <property type="evidence" value="ECO:0007669"/>
    <property type="project" value="InterPro"/>
</dbReference>